<dbReference type="RefSeq" id="WP_377710205.1">
    <property type="nucleotide sequence ID" value="NZ_JBHSMP010000009.1"/>
</dbReference>
<keyword evidence="2" id="KW-1185">Reference proteome</keyword>
<organism evidence="1 2">
    <name type="scientific">Paraburkholderia denitrificans</name>
    <dbReference type="NCBI Taxonomy" id="694025"/>
    <lineage>
        <taxon>Bacteria</taxon>
        <taxon>Pseudomonadati</taxon>
        <taxon>Pseudomonadota</taxon>
        <taxon>Betaproteobacteria</taxon>
        <taxon>Burkholderiales</taxon>
        <taxon>Burkholderiaceae</taxon>
        <taxon>Paraburkholderia</taxon>
    </lineage>
</organism>
<reference evidence="2" key="1">
    <citation type="journal article" date="2019" name="Int. J. Syst. Evol. Microbiol.">
        <title>The Global Catalogue of Microorganisms (GCM) 10K type strain sequencing project: providing services to taxonomists for standard genome sequencing and annotation.</title>
        <authorList>
            <consortium name="The Broad Institute Genomics Platform"/>
            <consortium name="The Broad Institute Genome Sequencing Center for Infectious Disease"/>
            <person name="Wu L."/>
            <person name="Ma J."/>
        </authorList>
    </citation>
    <scope>NUCLEOTIDE SEQUENCE [LARGE SCALE GENOMIC DNA]</scope>
    <source>
        <strain evidence="2">CCUG 56042</strain>
    </source>
</reference>
<gene>
    <name evidence="1" type="ORF">ACFPTO_06290</name>
</gene>
<comment type="caution">
    <text evidence="1">The sequence shown here is derived from an EMBL/GenBank/DDBJ whole genome shotgun (WGS) entry which is preliminary data.</text>
</comment>
<sequence length="100" mass="10997">MTMAISGIVSVGVLGAAILAGSETPGMKIRLHKAITRRLARPWQISTDRLLCRDPLAQTPDLSEPSHVISACNGHCCDKAMALAIDIEYSRHEPYPREWE</sequence>
<evidence type="ECO:0000313" key="1">
    <source>
        <dbReference type="EMBL" id="MFC5428415.1"/>
    </source>
</evidence>
<name>A0ABW0J5V4_9BURK</name>
<proteinExistence type="predicted"/>
<evidence type="ECO:0000313" key="2">
    <source>
        <dbReference type="Proteomes" id="UP001596103"/>
    </source>
</evidence>
<dbReference type="EMBL" id="JBHSMP010000009">
    <property type="protein sequence ID" value="MFC5428415.1"/>
    <property type="molecule type" value="Genomic_DNA"/>
</dbReference>
<protein>
    <submittedName>
        <fullName evidence="1">Uncharacterized protein</fullName>
    </submittedName>
</protein>
<accession>A0ABW0J5V4</accession>
<dbReference type="Proteomes" id="UP001596103">
    <property type="component" value="Unassembled WGS sequence"/>
</dbReference>